<feature type="transmembrane region" description="Helical" evidence="10">
    <location>
        <begin position="919"/>
        <end position="938"/>
    </location>
</feature>
<feature type="transmembrane region" description="Helical" evidence="10">
    <location>
        <begin position="608"/>
        <end position="629"/>
    </location>
</feature>
<evidence type="ECO:0000256" key="3">
    <source>
        <dbReference type="ARBA" id="ARBA00022448"/>
    </source>
</evidence>
<feature type="transmembrane region" description="Helical" evidence="10">
    <location>
        <begin position="506"/>
        <end position="527"/>
    </location>
</feature>
<sequence>MIDLHPMPDAISRAGMTSEHEPGWCPDQIPKPEKRELHKGGTGAFGSHVDDQPMSSFKIADDPSKYIRTLFNTMSSVYFEEKKVCNGVLRPVAAHCTGRYDKWSYAKPKSGTISRGFMYTHEAKEYLPPNWSSHVHPEGQLYFAREGPLRVVTEVYMYNQDLMNKVLSWVSRIEALLEEKKFPLSEGIELFVMLEEDDCLYYFVNHTTREQFWLEEVQSEDIGIPDSYSPSHLKLYLEELYWWHWEHFPMHHPNGLPVHLIDELICVFSHALTDHMTSNTSTFFYGQEDCKKILKVLRLAREHPTDDHQTCVVARLWKFVCSNRFQTHYGQESSRLSRDQHIIYDPSRPSRISRIAATLTFKHSGRYLTKLKDIFVDHLVYETEWKPFMAHCFQDWKGASSDDPSKYKRKKTLRPSFSLQRAVTPLLQPERKLGEAPVFFRSLKSILFSSWLNALLVFILVSWAFHFANPDSPTLIFVFSFLAMIPLAKLLAFATDELAMRVGQTLAGLLSATLGNAIELIVAIIALTRCNLQLVQSSLVGSILSNLLLVLGMCFFAGGVRFSEQGFGAMATQLNSSLLTISVIAVLLPAAFHFSVTTATDSDEPQDVLKLSHGVALILLFIYGSYLFFQLYSHATLYDDKHQDNFKSTKYEPRKKGQAEGSEMVGAEGSMANNVDAEIAREPREEGEEEEQPQMNLFITLVSLAVVTVPVAVTAEWLVDSIDGLVESSPISEVFIGVILLPIVGNAAEHVTAVTVSMKDKLTLCLGVAVGSSIRMFANMRGNRIRSSSFVFKSHSACSSNDYGPQGSSSLFYMAPTLMAGAVSMHDWDGLTSTRRISTSICNPSFYIYPKPRGAFSLLSSTFLKHFTIATAVSETIQPFTLFVLSSTCRTTQIHLPCRTLVSSSPLAPWFLSSHSWRFLALALALALTLTLILIPFLSSMLPTPFPGRHNWDDQPFPTPMVLVFKDLRCQPYPQPVACTGHFNPPLQGQGQSRNRNPFLSRHNLSPSLVRSEVQLEETREQIERSILRMERSLSQIEENLLDIERQLRSLQHRSSHSEPEPEPPPRRMTYFLLGAVFTFFWFTSPRPPSISATTNQTRRVTFHSVLPFYPIHSLKNKRSLLRMDPPRGLSSAESKRDAAVKAGVGVSPLPSSINAAAGDDRDVGWDEKELSMCLWQIVVPSISLPPTSKTSSI</sequence>
<dbReference type="EMBL" id="JAACJM010000217">
    <property type="protein sequence ID" value="KAF5337493.1"/>
    <property type="molecule type" value="Genomic_DNA"/>
</dbReference>
<feature type="transmembrane region" description="Helical" evidence="10">
    <location>
        <begin position="578"/>
        <end position="596"/>
    </location>
</feature>
<dbReference type="Pfam" id="PF01699">
    <property type="entry name" value="Na_Ca_ex"/>
    <property type="match status" value="2"/>
</dbReference>
<dbReference type="GO" id="GO:0000329">
    <property type="term" value="C:fungal-type vacuole membrane"/>
    <property type="evidence" value="ECO:0007669"/>
    <property type="project" value="TreeGrafter"/>
</dbReference>
<evidence type="ECO:0000256" key="2">
    <source>
        <dbReference type="ARBA" id="ARBA00008170"/>
    </source>
</evidence>
<evidence type="ECO:0000313" key="12">
    <source>
        <dbReference type="EMBL" id="KAF5337493.1"/>
    </source>
</evidence>
<name>A0A8H5CB55_9AGAR</name>
<dbReference type="AlphaFoldDB" id="A0A8H5CB55"/>
<comment type="caution">
    <text evidence="12">The sequence shown here is derived from an EMBL/GenBank/DDBJ whole genome shotgun (WGS) entry which is preliminary data.</text>
</comment>
<evidence type="ECO:0000256" key="9">
    <source>
        <dbReference type="SAM" id="MobiDB-lite"/>
    </source>
</evidence>
<evidence type="ECO:0000256" key="1">
    <source>
        <dbReference type="ARBA" id="ARBA00004127"/>
    </source>
</evidence>
<dbReference type="Gene3D" id="1.20.1420.30">
    <property type="entry name" value="NCX, central ion-binding region"/>
    <property type="match status" value="2"/>
</dbReference>
<evidence type="ECO:0000256" key="7">
    <source>
        <dbReference type="ARBA" id="ARBA00023136"/>
    </source>
</evidence>
<dbReference type="GO" id="GO:0012505">
    <property type="term" value="C:endomembrane system"/>
    <property type="evidence" value="ECO:0007669"/>
    <property type="project" value="UniProtKB-SubCell"/>
</dbReference>
<comment type="similarity">
    <text evidence="2">Belongs to the Ca(2+):cation antiporter (CaCA) (TC 2.A.19) family.</text>
</comment>
<organism evidence="12 13">
    <name type="scientific">Tetrapyrgos nigripes</name>
    <dbReference type="NCBI Taxonomy" id="182062"/>
    <lineage>
        <taxon>Eukaryota</taxon>
        <taxon>Fungi</taxon>
        <taxon>Dikarya</taxon>
        <taxon>Basidiomycota</taxon>
        <taxon>Agaricomycotina</taxon>
        <taxon>Agaricomycetes</taxon>
        <taxon>Agaricomycetidae</taxon>
        <taxon>Agaricales</taxon>
        <taxon>Marasmiineae</taxon>
        <taxon>Marasmiaceae</taxon>
        <taxon>Tetrapyrgos</taxon>
    </lineage>
</organism>
<dbReference type="PANTHER" id="PTHR31503">
    <property type="entry name" value="VACUOLAR CALCIUM ION TRANSPORTER"/>
    <property type="match status" value="1"/>
</dbReference>
<keyword evidence="6" id="KW-0406">Ion transport</keyword>
<evidence type="ECO:0000259" key="11">
    <source>
        <dbReference type="Pfam" id="PF01699"/>
    </source>
</evidence>
<accession>A0A8H5CB55</accession>
<keyword evidence="13" id="KW-1185">Reference proteome</keyword>
<dbReference type="InterPro" id="IPR044880">
    <property type="entry name" value="NCX_ion-bd_dom_sf"/>
</dbReference>
<feature type="domain" description="Sodium/calcium exchanger membrane region" evidence="11">
    <location>
        <begin position="474"/>
        <end position="631"/>
    </location>
</feature>
<dbReference type="PANTHER" id="PTHR31503:SF20">
    <property type="entry name" value="CA(2+)_H(+) EXCHANGER, PUTATIVE (EUROFUNG)-RELATED"/>
    <property type="match status" value="1"/>
</dbReference>
<feature type="transmembrane region" description="Helical" evidence="10">
    <location>
        <begin position="731"/>
        <end position="749"/>
    </location>
</feature>
<dbReference type="OrthoDB" id="1699231at2759"/>
<feature type="region of interest" description="Disordered" evidence="9">
    <location>
        <begin position="648"/>
        <end position="667"/>
    </location>
</feature>
<keyword evidence="8" id="KW-0175">Coiled coil</keyword>
<evidence type="ECO:0000313" key="13">
    <source>
        <dbReference type="Proteomes" id="UP000559256"/>
    </source>
</evidence>
<dbReference type="InterPro" id="IPR004713">
    <property type="entry name" value="CaH_exchang"/>
</dbReference>
<evidence type="ECO:0000256" key="10">
    <source>
        <dbReference type="SAM" id="Phobius"/>
    </source>
</evidence>
<evidence type="ECO:0000256" key="8">
    <source>
        <dbReference type="SAM" id="Coils"/>
    </source>
</evidence>
<keyword evidence="7 10" id="KW-0472">Membrane</keyword>
<dbReference type="Proteomes" id="UP000559256">
    <property type="component" value="Unassembled WGS sequence"/>
</dbReference>
<dbReference type="GO" id="GO:0015369">
    <property type="term" value="F:calcium:proton antiporter activity"/>
    <property type="evidence" value="ECO:0007669"/>
    <property type="project" value="TreeGrafter"/>
</dbReference>
<feature type="coiled-coil region" evidence="8">
    <location>
        <begin position="1013"/>
        <end position="1054"/>
    </location>
</feature>
<feature type="compositionally biased region" description="Basic and acidic residues" evidence="9">
    <location>
        <begin position="648"/>
        <end position="658"/>
    </location>
</feature>
<dbReference type="InterPro" id="IPR004837">
    <property type="entry name" value="NaCa_Exmemb"/>
</dbReference>
<proteinExistence type="inferred from homology"/>
<evidence type="ECO:0000256" key="4">
    <source>
        <dbReference type="ARBA" id="ARBA00022692"/>
    </source>
</evidence>
<feature type="transmembrane region" description="Helical" evidence="10">
    <location>
        <begin position="697"/>
        <end position="719"/>
    </location>
</feature>
<feature type="domain" description="Sodium/calcium exchanger membrane region" evidence="11">
    <location>
        <begin position="701"/>
        <end position="774"/>
    </location>
</feature>
<feature type="transmembrane region" description="Helical" evidence="10">
    <location>
        <begin position="475"/>
        <end position="494"/>
    </location>
</feature>
<keyword evidence="4 10" id="KW-0812">Transmembrane</keyword>
<dbReference type="GO" id="GO:0006874">
    <property type="term" value="P:intracellular calcium ion homeostasis"/>
    <property type="evidence" value="ECO:0007669"/>
    <property type="project" value="TreeGrafter"/>
</dbReference>
<reference evidence="12 13" key="1">
    <citation type="journal article" date="2020" name="ISME J.">
        <title>Uncovering the hidden diversity of litter-decomposition mechanisms in mushroom-forming fungi.</title>
        <authorList>
            <person name="Floudas D."/>
            <person name="Bentzer J."/>
            <person name="Ahren D."/>
            <person name="Johansson T."/>
            <person name="Persson P."/>
            <person name="Tunlid A."/>
        </authorList>
    </citation>
    <scope>NUCLEOTIDE SEQUENCE [LARGE SCALE GENOMIC DNA]</scope>
    <source>
        <strain evidence="12 13">CBS 291.85</strain>
    </source>
</reference>
<feature type="transmembrane region" description="Helical" evidence="10">
    <location>
        <begin position="539"/>
        <end position="558"/>
    </location>
</feature>
<evidence type="ECO:0000256" key="5">
    <source>
        <dbReference type="ARBA" id="ARBA00022989"/>
    </source>
</evidence>
<keyword evidence="5 10" id="KW-1133">Transmembrane helix</keyword>
<protein>
    <recommendedName>
        <fullName evidence="11">Sodium/calcium exchanger membrane region domain-containing protein</fullName>
    </recommendedName>
</protein>
<keyword evidence="3" id="KW-0813">Transport</keyword>
<evidence type="ECO:0000256" key="6">
    <source>
        <dbReference type="ARBA" id="ARBA00023065"/>
    </source>
</evidence>
<feature type="transmembrane region" description="Helical" evidence="10">
    <location>
        <begin position="446"/>
        <end position="468"/>
    </location>
</feature>
<gene>
    <name evidence="12" type="ORF">D9758_013591</name>
</gene>
<comment type="subcellular location">
    <subcellularLocation>
        <location evidence="1">Endomembrane system</location>
        <topology evidence="1">Multi-pass membrane protein</topology>
    </subcellularLocation>
</comment>